<evidence type="ECO:0000259" key="4">
    <source>
        <dbReference type="Pfam" id="PF13407"/>
    </source>
</evidence>
<dbReference type="EMBL" id="JBHRSM010000054">
    <property type="protein sequence ID" value="MFC3088579.1"/>
    <property type="molecule type" value="Genomic_DNA"/>
</dbReference>
<dbReference type="InterPro" id="IPR028082">
    <property type="entry name" value="Peripla_BP_I"/>
</dbReference>
<comment type="similarity">
    <text evidence="2">Belongs to the bacterial solute-binding protein 2 family.</text>
</comment>
<comment type="caution">
    <text evidence="5">The sequence shown here is derived from an EMBL/GenBank/DDBJ whole genome shotgun (WGS) entry which is preliminary data.</text>
</comment>
<gene>
    <name evidence="5" type="primary">torT</name>
    <name evidence="5" type="ORF">ACFOD6_21275</name>
</gene>
<dbReference type="PANTHER" id="PTHR46847">
    <property type="entry name" value="D-ALLOSE-BINDING PERIPLASMIC PROTEIN-RELATED"/>
    <property type="match status" value="1"/>
</dbReference>
<name>A0ABV7E1L0_9RHOB</name>
<dbReference type="Proteomes" id="UP001595445">
    <property type="component" value="Unassembled WGS sequence"/>
</dbReference>
<dbReference type="InterPro" id="IPR025997">
    <property type="entry name" value="SBP_2_dom"/>
</dbReference>
<dbReference type="NCBIfam" id="NF008185">
    <property type="entry name" value="PRK10936.1"/>
    <property type="match status" value="1"/>
</dbReference>
<reference evidence="6" key="1">
    <citation type="journal article" date="2019" name="Int. J. Syst. Evol. Microbiol.">
        <title>The Global Catalogue of Microorganisms (GCM) 10K type strain sequencing project: providing services to taxonomists for standard genome sequencing and annotation.</title>
        <authorList>
            <consortium name="The Broad Institute Genomics Platform"/>
            <consortium name="The Broad Institute Genome Sequencing Center for Infectious Disease"/>
            <person name="Wu L."/>
            <person name="Ma J."/>
        </authorList>
    </citation>
    <scope>NUCLEOTIDE SEQUENCE [LARGE SCALE GENOMIC DNA]</scope>
    <source>
        <strain evidence="6">KCTC 62102</strain>
    </source>
</reference>
<organism evidence="5 6">
    <name type="scientific">Tabrizicola soli</name>
    <dbReference type="NCBI Taxonomy" id="2185115"/>
    <lineage>
        <taxon>Bacteria</taxon>
        <taxon>Pseudomonadati</taxon>
        <taxon>Pseudomonadota</taxon>
        <taxon>Alphaproteobacteria</taxon>
        <taxon>Rhodobacterales</taxon>
        <taxon>Paracoccaceae</taxon>
        <taxon>Tabrizicola</taxon>
    </lineage>
</organism>
<evidence type="ECO:0000256" key="2">
    <source>
        <dbReference type="ARBA" id="ARBA00007639"/>
    </source>
</evidence>
<protein>
    <submittedName>
        <fullName evidence="5">TMAO reductase system periplasmic protein TorT</fullName>
    </submittedName>
</protein>
<dbReference type="SUPFAM" id="SSF53822">
    <property type="entry name" value="Periplasmic binding protein-like I"/>
    <property type="match status" value="1"/>
</dbReference>
<dbReference type="Gene3D" id="3.40.50.2300">
    <property type="match status" value="2"/>
</dbReference>
<dbReference type="Pfam" id="PF13407">
    <property type="entry name" value="Peripla_BP_4"/>
    <property type="match status" value="1"/>
</dbReference>
<proteinExistence type="inferred from homology"/>
<evidence type="ECO:0000313" key="6">
    <source>
        <dbReference type="Proteomes" id="UP001595445"/>
    </source>
</evidence>
<feature type="domain" description="Periplasmic binding protein" evidence="4">
    <location>
        <begin position="47"/>
        <end position="300"/>
    </location>
</feature>
<sequence length="334" mass="34791">MKTDCSCLSNRLERMGSAYRRLVPAAILALCTLFGAEARADQALLCVLVPHFKDEYWLSVAYGIEQQSAERQLSVRFFEAGGYDAQKSQIDQISACRALQPGAILIGTVSSDAPDLLAAVQAPARDRPVIGLVNELHTDVLTARVGVDWADMGLALGQNLAGRFPAGSPPLDAVLLSGPAGAGWVAPLESGLRRGLERSSVRIVATYGADTGTAEQLRLLEKAVAAHPGIDLVIGSAPAIEAAMALFPRGRDRPRLAATYVSHTVARGLVGGRVMAAPFDDPIAQGRLAVDAAAAAIAGQRAAAPIGPGIVVKEGGIDPASIDLSPADYFPALD</sequence>
<evidence type="ECO:0000313" key="5">
    <source>
        <dbReference type="EMBL" id="MFC3088579.1"/>
    </source>
</evidence>
<comment type="subcellular location">
    <subcellularLocation>
        <location evidence="1">Cell envelope</location>
    </subcellularLocation>
</comment>
<accession>A0ABV7E1L0</accession>
<evidence type="ECO:0000256" key="1">
    <source>
        <dbReference type="ARBA" id="ARBA00004196"/>
    </source>
</evidence>
<dbReference type="PANTHER" id="PTHR46847:SF1">
    <property type="entry name" value="D-ALLOSE-BINDING PERIPLASMIC PROTEIN-RELATED"/>
    <property type="match status" value="1"/>
</dbReference>
<keyword evidence="3" id="KW-0732">Signal</keyword>
<keyword evidence="6" id="KW-1185">Reference proteome</keyword>
<evidence type="ECO:0000256" key="3">
    <source>
        <dbReference type="ARBA" id="ARBA00022729"/>
    </source>
</evidence>